<dbReference type="Gene3D" id="2.40.50.140">
    <property type="entry name" value="Nucleic acid-binding proteins"/>
    <property type="match status" value="1"/>
</dbReference>
<dbReference type="InterPro" id="IPR056739">
    <property type="entry name" value="NfeD_membrane"/>
</dbReference>
<dbReference type="InterPro" id="IPR052165">
    <property type="entry name" value="Membrane_assoc_protease"/>
</dbReference>
<name>A0A399FW49_UNCN2</name>
<evidence type="ECO:0000256" key="1">
    <source>
        <dbReference type="ARBA" id="ARBA00004141"/>
    </source>
</evidence>
<evidence type="ECO:0000256" key="3">
    <source>
        <dbReference type="ARBA" id="ARBA00022989"/>
    </source>
</evidence>
<protein>
    <submittedName>
        <fullName evidence="8">Uncharacterized protein</fullName>
    </submittedName>
</protein>
<comment type="caution">
    <text evidence="8">The sequence shown here is derived from an EMBL/GenBank/DDBJ whole genome shotgun (WGS) entry which is preliminary data.</text>
</comment>
<dbReference type="Pfam" id="PF24961">
    <property type="entry name" value="NfeD_membrane"/>
    <property type="match status" value="1"/>
</dbReference>
<evidence type="ECO:0000313" key="8">
    <source>
        <dbReference type="EMBL" id="RII00665.1"/>
    </source>
</evidence>
<evidence type="ECO:0000256" key="2">
    <source>
        <dbReference type="ARBA" id="ARBA00022692"/>
    </source>
</evidence>
<keyword evidence="4 5" id="KW-0472">Membrane</keyword>
<keyword evidence="3 5" id="KW-1133">Transmembrane helix</keyword>
<dbReference type="Pfam" id="PF01957">
    <property type="entry name" value="NfeD"/>
    <property type="match status" value="1"/>
</dbReference>
<dbReference type="GO" id="GO:0005886">
    <property type="term" value="C:plasma membrane"/>
    <property type="evidence" value="ECO:0007669"/>
    <property type="project" value="TreeGrafter"/>
</dbReference>
<evidence type="ECO:0000256" key="5">
    <source>
        <dbReference type="SAM" id="Phobius"/>
    </source>
</evidence>
<proteinExistence type="predicted"/>
<dbReference type="InterPro" id="IPR002810">
    <property type="entry name" value="NfeD-like_C"/>
</dbReference>
<feature type="domain" description="NfeD integral membrane" evidence="7">
    <location>
        <begin position="5"/>
        <end position="70"/>
    </location>
</feature>
<accession>A0A399FW49</accession>
<sequence>MEIHFIVILLFLAGFILMLVGLFVIPGFGVAEITGLATLGLATYLAWTRLSPLWGAVTLIITIVVIIALFLYFPKTSSWKQLRLSAQDKSHIISANPELIDKEGETITMLRPAGAARIDGKKVDVVTEGVFIPEHTRIKVVAVTGNRVVVRKT</sequence>
<dbReference type="Proteomes" id="UP000266287">
    <property type="component" value="Unassembled WGS sequence"/>
</dbReference>
<evidence type="ECO:0000259" key="7">
    <source>
        <dbReference type="Pfam" id="PF24961"/>
    </source>
</evidence>
<feature type="transmembrane region" description="Helical" evidence="5">
    <location>
        <begin position="53"/>
        <end position="73"/>
    </location>
</feature>
<dbReference type="AlphaFoldDB" id="A0A399FW49"/>
<dbReference type="PANTHER" id="PTHR33507">
    <property type="entry name" value="INNER MEMBRANE PROTEIN YBBJ"/>
    <property type="match status" value="1"/>
</dbReference>
<dbReference type="InterPro" id="IPR012340">
    <property type="entry name" value="NA-bd_OB-fold"/>
</dbReference>
<evidence type="ECO:0000256" key="4">
    <source>
        <dbReference type="ARBA" id="ARBA00023136"/>
    </source>
</evidence>
<feature type="transmembrane region" description="Helical" evidence="5">
    <location>
        <begin position="6"/>
        <end position="25"/>
    </location>
</feature>
<organism evidence="8 9">
    <name type="scientific">candidate division NPL-UPA2 bacterium Unc8</name>
    <dbReference type="NCBI Taxonomy" id="1980939"/>
    <lineage>
        <taxon>Bacteria</taxon>
    </lineage>
</organism>
<feature type="domain" description="NfeD-like C-terminal" evidence="6">
    <location>
        <begin position="98"/>
        <end position="152"/>
    </location>
</feature>
<keyword evidence="2 5" id="KW-0812">Transmembrane</keyword>
<dbReference type="PANTHER" id="PTHR33507:SF3">
    <property type="entry name" value="INNER MEMBRANE PROTEIN YBBJ"/>
    <property type="match status" value="1"/>
</dbReference>
<gene>
    <name evidence="8" type="ORF">B9J77_01180</name>
</gene>
<comment type="subcellular location">
    <subcellularLocation>
        <location evidence="1">Membrane</location>
        <topology evidence="1">Multi-pass membrane protein</topology>
    </subcellularLocation>
</comment>
<evidence type="ECO:0000259" key="6">
    <source>
        <dbReference type="Pfam" id="PF01957"/>
    </source>
</evidence>
<reference evidence="8 9" key="1">
    <citation type="submission" date="2018-08" db="EMBL/GenBank/DDBJ databases">
        <title>Draft genome of candidate division NPL-UPA2 bacterium Unc8 that adapted to ultra-basic serpentinizing groundwater.</title>
        <authorList>
            <person name="Ishii S."/>
            <person name="Suzuki S."/>
            <person name="Nealson K.H."/>
        </authorList>
    </citation>
    <scope>NUCLEOTIDE SEQUENCE [LARGE SCALE GENOMIC DNA]</scope>
    <source>
        <strain evidence="8">Unc8</strain>
    </source>
</reference>
<evidence type="ECO:0000313" key="9">
    <source>
        <dbReference type="Proteomes" id="UP000266287"/>
    </source>
</evidence>
<dbReference type="EMBL" id="NDHY01000002">
    <property type="protein sequence ID" value="RII00665.1"/>
    <property type="molecule type" value="Genomic_DNA"/>
</dbReference>